<keyword evidence="4" id="KW-1185">Reference proteome</keyword>
<evidence type="ECO:0000256" key="1">
    <source>
        <dbReference type="SAM" id="MobiDB-lite"/>
    </source>
</evidence>
<gene>
    <name evidence="3" type="ORF">EVEC_LOCUS5299</name>
</gene>
<evidence type="ECO:0000313" key="5">
    <source>
        <dbReference type="WBParaSite" id="EVEC_0000568801-mRNA-1"/>
    </source>
</evidence>
<feature type="chain" id="PRO_5043122697" evidence="2">
    <location>
        <begin position="18"/>
        <end position="599"/>
    </location>
</feature>
<dbReference type="EMBL" id="UXUI01008118">
    <property type="protein sequence ID" value="VDD90548.1"/>
    <property type="molecule type" value="Genomic_DNA"/>
</dbReference>
<reference evidence="3 4" key="2">
    <citation type="submission" date="2018-10" db="EMBL/GenBank/DDBJ databases">
        <authorList>
            <consortium name="Pathogen Informatics"/>
        </authorList>
    </citation>
    <scope>NUCLEOTIDE SEQUENCE [LARGE SCALE GENOMIC DNA]</scope>
</reference>
<feature type="compositionally biased region" description="Low complexity" evidence="1">
    <location>
        <begin position="269"/>
        <end position="282"/>
    </location>
</feature>
<protein>
    <submittedName>
        <fullName evidence="5">C-type lectin domain-containing protein</fullName>
    </submittedName>
</protein>
<reference evidence="5" key="1">
    <citation type="submission" date="2017-02" db="UniProtKB">
        <authorList>
            <consortium name="WormBaseParasite"/>
        </authorList>
    </citation>
    <scope>IDENTIFICATION</scope>
</reference>
<evidence type="ECO:0000256" key="2">
    <source>
        <dbReference type="SAM" id="SignalP"/>
    </source>
</evidence>
<evidence type="ECO:0000313" key="4">
    <source>
        <dbReference type="Proteomes" id="UP000274131"/>
    </source>
</evidence>
<feature type="compositionally biased region" description="Low complexity" evidence="1">
    <location>
        <begin position="370"/>
        <end position="382"/>
    </location>
</feature>
<feature type="compositionally biased region" description="Low complexity" evidence="1">
    <location>
        <begin position="199"/>
        <end position="219"/>
    </location>
</feature>
<dbReference type="AlphaFoldDB" id="A0A0N4V617"/>
<feature type="region of interest" description="Disordered" evidence="1">
    <location>
        <begin position="320"/>
        <end position="343"/>
    </location>
</feature>
<proteinExistence type="predicted"/>
<keyword evidence="2" id="KW-0732">Signal</keyword>
<dbReference type="WBParaSite" id="EVEC_0000568801-mRNA-1">
    <property type="protein sequence ID" value="EVEC_0000568801-mRNA-1"/>
    <property type="gene ID" value="EVEC_0000568801"/>
</dbReference>
<sequence length="599" mass="63461">MIRIVSLYLTLISLGFGPLPYKNDVSTIVYGLTNLCSCRGSLILLEDGSEHCFRVEHSPKSDWVSADETCSKLGGHLAHFQTVTSYYEVASSLKENDVKRLLVGYTVANVKLNTIATVCQNNSHEGTRRWQKMRFFKDGSQTPLRVMRRNRSCALRSPLVTGQSRNTVTIPPTSLTLKTASTVTINTTASTSSQINSATLSNLTTSGPTPSTTSQPTPTAGRNATTSHFSVTILLATTATVPANGANAPSQNASVSPLSTSSSNAPAHSATSVNNSSISSVTQGFHDGTTAVPRTSVISATPSRLPSQDVTVIHSTSVSTITTVPSHGTSGTSTTSNTASTPTGIISATPPRLPSQNATATHNTSVPFTTTVSSHGTSGTPTYSITSSSTVSLPATNTGLSSQNVTLAYNHSVSFETAAISHGTSGFLSTSNTNLQSARTTRNPAVSSLSSRVPNFTQVFPSSLSLFTTIPYYDDPEASTEHGHRLTQIETIESIKFPFSQNKAAIRGQVKSCETQTEEAMEDLARTNLKGDLDSGYYAENESITKEYIPMPIPTAPAPEPTDLVAHDDASSEHLFGEKEAVNVVMDDSEGCLIDYAKL</sequence>
<organism evidence="5">
    <name type="scientific">Enterobius vermicularis</name>
    <name type="common">Human pinworm</name>
    <dbReference type="NCBI Taxonomy" id="51028"/>
    <lineage>
        <taxon>Eukaryota</taxon>
        <taxon>Metazoa</taxon>
        <taxon>Ecdysozoa</taxon>
        <taxon>Nematoda</taxon>
        <taxon>Chromadorea</taxon>
        <taxon>Rhabditida</taxon>
        <taxon>Spirurina</taxon>
        <taxon>Oxyuridomorpha</taxon>
        <taxon>Oxyuroidea</taxon>
        <taxon>Oxyuridae</taxon>
        <taxon>Enterobius</taxon>
    </lineage>
</organism>
<feature type="region of interest" description="Disordered" evidence="1">
    <location>
        <begin position="245"/>
        <end position="287"/>
    </location>
</feature>
<dbReference type="InterPro" id="IPR016186">
    <property type="entry name" value="C-type_lectin-like/link_sf"/>
</dbReference>
<feature type="compositionally biased region" description="Polar residues" evidence="1">
    <location>
        <begin position="245"/>
        <end position="266"/>
    </location>
</feature>
<accession>A0A0N4V617</accession>
<name>A0A0N4V617_ENTVE</name>
<dbReference type="CDD" id="cd00037">
    <property type="entry name" value="CLECT"/>
    <property type="match status" value="1"/>
</dbReference>
<dbReference type="Proteomes" id="UP000274131">
    <property type="component" value="Unassembled WGS sequence"/>
</dbReference>
<evidence type="ECO:0000313" key="3">
    <source>
        <dbReference type="EMBL" id="VDD90548.1"/>
    </source>
</evidence>
<dbReference type="SUPFAM" id="SSF56436">
    <property type="entry name" value="C-type lectin-like"/>
    <property type="match status" value="1"/>
</dbReference>
<dbReference type="InterPro" id="IPR016187">
    <property type="entry name" value="CTDL_fold"/>
</dbReference>
<dbReference type="Gene3D" id="3.10.100.10">
    <property type="entry name" value="Mannose-Binding Protein A, subunit A"/>
    <property type="match status" value="1"/>
</dbReference>
<feature type="signal peptide" evidence="2">
    <location>
        <begin position="1"/>
        <end position="17"/>
    </location>
</feature>
<feature type="region of interest" description="Disordered" evidence="1">
    <location>
        <begin position="194"/>
        <end position="224"/>
    </location>
</feature>
<feature type="region of interest" description="Disordered" evidence="1">
    <location>
        <begin position="370"/>
        <end position="389"/>
    </location>
</feature>